<dbReference type="EMBL" id="VSSQ01000001">
    <property type="protein sequence ID" value="MPL54969.1"/>
    <property type="molecule type" value="Genomic_DNA"/>
</dbReference>
<comment type="caution">
    <text evidence="1">The sequence shown here is derived from an EMBL/GenBank/DDBJ whole genome shotgun (WGS) entry which is preliminary data.</text>
</comment>
<proteinExistence type="predicted"/>
<dbReference type="PROSITE" id="PS51257">
    <property type="entry name" value="PROKAR_LIPOPROTEIN"/>
    <property type="match status" value="1"/>
</dbReference>
<organism evidence="1">
    <name type="scientific">bioreactor metagenome</name>
    <dbReference type="NCBI Taxonomy" id="1076179"/>
    <lineage>
        <taxon>unclassified sequences</taxon>
        <taxon>metagenomes</taxon>
        <taxon>ecological metagenomes</taxon>
    </lineage>
</organism>
<evidence type="ECO:0008006" key="2">
    <source>
        <dbReference type="Google" id="ProtNLM"/>
    </source>
</evidence>
<reference evidence="1" key="1">
    <citation type="submission" date="2019-08" db="EMBL/GenBank/DDBJ databases">
        <authorList>
            <person name="Kucharzyk K."/>
            <person name="Murdoch R.W."/>
            <person name="Higgins S."/>
            <person name="Loffler F."/>
        </authorList>
    </citation>
    <scope>NUCLEOTIDE SEQUENCE</scope>
</reference>
<protein>
    <recommendedName>
        <fullName evidence="2">Lipoprotein</fullName>
    </recommendedName>
</protein>
<dbReference type="AlphaFoldDB" id="A0A644SJX0"/>
<name>A0A644SJX0_9ZZZZ</name>
<evidence type="ECO:0000313" key="1">
    <source>
        <dbReference type="EMBL" id="MPL54969.1"/>
    </source>
</evidence>
<accession>A0A644SJX0</accession>
<sequence length="174" mass="19102">MKNIITILGISLLGILTSCAIERNESSNELGKTAKSSDGTSGEIFSTPAFAGQTIEVGKVSATMDSEYLNITYALTGDWYLTETHLWVGQCDQLPVNDQGNPIIGSFPYQTTHDGNITTYTYQIPISSLPEGGYCISAHAVVVKKVDGVVVQKETMFAYGTDFEGKRWGWYYQY</sequence>
<gene>
    <name evidence="1" type="ORF">SDC9_00435</name>
</gene>